<dbReference type="OrthoDB" id="3701077at2"/>
<dbReference type="Proteomes" id="UP000019489">
    <property type="component" value="Unassembled WGS sequence"/>
</dbReference>
<feature type="transmembrane region" description="Helical" evidence="5">
    <location>
        <begin position="51"/>
        <end position="71"/>
    </location>
</feature>
<evidence type="ECO:0000256" key="2">
    <source>
        <dbReference type="ARBA" id="ARBA00022692"/>
    </source>
</evidence>
<feature type="transmembrane region" description="Helical" evidence="5">
    <location>
        <begin position="99"/>
        <end position="119"/>
    </location>
</feature>
<dbReference type="Pfam" id="PF02656">
    <property type="entry name" value="DUF202"/>
    <property type="match status" value="1"/>
</dbReference>
<name>W9GBP1_9MICO</name>
<dbReference type="STRING" id="1386089.N865_10725"/>
<keyword evidence="8" id="KW-1185">Reference proteome</keyword>
<dbReference type="GO" id="GO:0012505">
    <property type="term" value="C:endomembrane system"/>
    <property type="evidence" value="ECO:0007669"/>
    <property type="project" value="UniProtKB-SubCell"/>
</dbReference>
<comment type="caution">
    <text evidence="7">The sequence shown here is derived from an EMBL/GenBank/DDBJ whole genome shotgun (WGS) entry which is preliminary data.</text>
</comment>
<keyword evidence="2 5" id="KW-0812">Transmembrane</keyword>
<evidence type="ECO:0000256" key="4">
    <source>
        <dbReference type="ARBA" id="ARBA00023136"/>
    </source>
</evidence>
<dbReference type="RefSeq" id="WP_034806151.1">
    <property type="nucleotide sequence ID" value="NZ_AWSA01000024.1"/>
</dbReference>
<evidence type="ECO:0000313" key="7">
    <source>
        <dbReference type="EMBL" id="EWT01284.1"/>
    </source>
</evidence>
<evidence type="ECO:0000259" key="6">
    <source>
        <dbReference type="Pfam" id="PF02656"/>
    </source>
</evidence>
<keyword evidence="3 5" id="KW-1133">Transmembrane helix</keyword>
<keyword evidence="4 5" id="KW-0472">Membrane</keyword>
<reference evidence="7 8" key="1">
    <citation type="submission" date="2013-08" db="EMBL/GenBank/DDBJ databases">
        <title>Intrasporangium oryzae NRRL B-24470.</title>
        <authorList>
            <person name="Liu H."/>
            <person name="Wang G."/>
        </authorList>
    </citation>
    <scope>NUCLEOTIDE SEQUENCE [LARGE SCALE GENOMIC DNA]</scope>
    <source>
        <strain evidence="7 8">NRRL B-24470</strain>
    </source>
</reference>
<dbReference type="InterPro" id="IPR003807">
    <property type="entry name" value="DUF202"/>
</dbReference>
<evidence type="ECO:0000256" key="1">
    <source>
        <dbReference type="ARBA" id="ARBA00004127"/>
    </source>
</evidence>
<protein>
    <recommendedName>
        <fullName evidence="6">DUF202 domain-containing protein</fullName>
    </recommendedName>
</protein>
<proteinExistence type="predicted"/>
<evidence type="ECO:0000313" key="8">
    <source>
        <dbReference type="Proteomes" id="UP000019489"/>
    </source>
</evidence>
<sequence length="120" mass="12335">MSTPAGPVDPAAPADPGLPAERTSLAWRRTAISVAVGSLVALKVLPPSLGALGYALAVLGLLWCLDLTLTARRRYDEGRRHLRGDGVPPPHAPSIARTAVIATLVGVAAIACVIVMAVAR</sequence>
<feature type="domain" description="DUF202" evidence="6">
    <location>
        <begin position="15"/>
        <end position="75"/>
    </location>
</feature>
<dbReference type="PATRIC" id="fig|1386089.3.peg.2420"/>
<evidence type="ECO:0000256" key="5">
    <source>
        <dbReference type="SAM" id="Phobius"/>
    </source>
</evidence>
<comment type="subcellular location">
    <subcellularLocation>
        <location evidence="1">Endomembrane system</location>
        <topology evidence="1">Multi-pass membrane protein</topology>
    </subcellularLocation>
</comment>
<accession>W9GBP1</accession>
<evidence type="ECO:0000256" key="3">
    <source>
        <dbReference type="ARBA" id="ARBA00022989"/>
    </source>
</evidence>
<dbReference type="eggNOG" id="COG2149">
    <property type="taxonomic scope" value="Bacteria"/>
</dbReference>
<gene>
    <name evidence="7" type="ORF">N865_10725</name>
</gene>
<dbReference type="EMBL" id="AWSA01000024">
    <property type="protein sequence ID" value="EWT01284.1"/>
    <property type="molecule type" value="Genomic_DNA"/>
</dbReference>
<dbReference type="AlphaFoldDB" id="W9GBP1"/>
<organism evidence="7 8">
    <name type="scientific">Intrasporangium oryzae NRRL B-24470</name>
    <dbReference type="NCBI Taxonomy" id="1386089"/>
    <lineage>
        <taxon>Bacteria</taxon>
        <taxon>Bacillati</taxon>
        <taxon>Actinomycetota</taxon>
        <taxon>Actinomycetes</taxon>
        <taxon>Micrococcales</taxon>
        <taxon>Intrasporangiaceae</taxon>
        <taxon>Intrasporangium</taxon>
    </lineage>
</organism>